<keyword evidence="1" id="KW-0472">Membrane</keyword>
<comment type="caution">
    <text evidence="2">The sequence shown here is derived from an EMBL/GenBank/DDBJ whole genome shotgun (WGS) entry which is preliminary data.</text>
</comment>
<dbReference type="EMBL" id="JAEOAH010000004">
    <property type="protein sequence ID" value="MBK3493991.1"/>
    <property type="molecule type" value="Genomic_DNA"/>
</dbReference>
<evidence type="ECO:0000313" key="3">
    <source>
        <dbReference type="Proteomes" id="UP000618943"/>
    </source>
</evidence>
<gene>
    <name evidence="2" type="ORF">JFL43_03775</name>
</gene>
<sequence length="124" mass="13854">MELSSILMIIGIIVIIASFFIKDHSTQMEGDVEELSLNFYQETHQLKRRLKIIEEELLLEPKMIGKPKKTTAPTAASSKGIHQIIVSQVQALHKQGYTVPEISKRSSLTIEQVQEVLLAGGSRV</sequence>
<accession>A0ABS1H3L0</accession>
<dbReference type="Proteomes" id="UP000618943">
    <property type="component" value="Unassembled WGS sequence"/>
</dbReference>
<keyword evidence="1" id="KW-1133">Transmembrane helix</keyword>
<dbReference type="RefSeq" id="WP_100794235.1">
    <property type="nucleotide sequence ID" value="NZ_JAEOAH010000004.1"/>
</dbReference>
<keyword evidence="3" id="KW-1185">Reference proteome</keyword>
<evidence type="ECO:0000256" key="1">
    <source>
        <dbReference type="SAM" id="Phobius"/>
    </source>
</evidence>
<evidence type="ECO:0000313" key="2">
    <source>
        <dbReference type="EMBL" id="MBK3493991.1"/>
    </source>
</evidence>
<reference evidence="2 3" key="1">
    <citation type="submission" date="2020-12" db="EMBL/GenBank/DDBJ databases">
        <title>YIM B01967 draft genome.</title>
        <authorList>
            <person name="Yan X."/>
        </authorList>
    </citation>
    <scope>NUCLEOTIDE SEQUENCE [LARGE SCALE GENOMIC DNA]</scope>
    <source>
        <strain evidence="2 3">YIM B01967</strain>
    </source>
</reference>
<name>A0ABS1H3L0_9BACL</name>
<keyword evidence="1" id="KW-0812">Transmembrane</keyword>
<organism evidence="2 3">
    <name type="scientific">Viridibacillus soli</name>
    <dbReference type="NCBI Taxonomy" id="2798301"/>
    <lineage>
        <taxon>Bacteria</taxon>
        <taxon>Bacillati</taxon>
        <taxon>Bacillota</taxon>
        <taxon>Bacilli</taxon>
        <taxon>Bacillales</taxon>
        <taxon>Caryophanaceae</taxon>
        <taxon>Viridibacillus</taxon>
    </lineage>
</organism>
<evidence type="ECO:0008006" key="4">
    <source>
        <dbReference type="Google" id="ProtNLM"/>
    </source>
</evidence>
<feature type="transmembrane region" description="Helical" evidence="1">
    <location>
        <begin position="6"/>
        <end position="21"/>
    </location>
</feature>
<proteinExistence type="predicted"/>
<protein>
    <recommendedName>
        <fullName evidence="4">Resolvase HTH domain-containing protein</fullName>
    </recommendedName>
</protein>